<dbReference type="Proteomes" id="UP000075243">
    <property type="component" value="Unassembled WGS sequence"/>
</dbReference>
<keyword evidence="3" id="KW-1185">Reference proteome</keyword>
<name>A0A151S8S9_CAJCA</name>
<dbReference type="OMA" id="GWDANTI"/>
<dbReference type="PANTHER" id="PTHR33116:SF78">
    <property type="entry name" value="OS12G0587133 PROTEIN"/>
    <property type="match status" value="1"/>
</dbReference>
<sequence>MATFLNCKVGHFPCSYLGLFIGANPNRLSTWQTVISKVEKKLTKWKGKLLSFGGRLVLLKSVLNSIPIYFLSFFKAPTGVISQLESLLKNFLWGGDDEHRKIAWVSWDDVCKEKHYGGLGVRDLRSFNLALLGKWRWRLLVERDCLWVKVITSIYGAVTSLNRRGGRKGVSRWWYDLWNIEEGATITCNWFSKECVRVVGNGRNTSFWRDPWCTTKPFCERYSRLFSISNNKDMSVADMKLCREAESGWNWSDPSGLYSVKSGYYIIVNASISAEIPLHKFIWCRLVPSKVSCFAWRVMLDRIPTKVNLAKRNLLLSSNSGCVWCNQGLDTSCHIFFECSFAYQVWMLCLEWCGLFAAHQNNFISHF</sequence>
<proteinExistence type="predicted"/>
<dbReference type="EMBL" id="KQ483441">
    <property type="protein sequence ID" value="KYP51226.1"/>
    <property type="molecule type" value="Genomic_DNA"/>
</dbReference>
<accession>A0A151S8S9</accession>
<organism evidence="2 3">
    <name type="scientific">Cajanus cajan</name>
    <name type="common">Pigeon pea</name>
    <name type="synonym">Cajanus indicus</name>
    <dbReference type="NCBI Taxonomy" id="3821"/>
    <lineage>
        <taxon>Eukaryota</taxon>
        <taxon>Viridiplantae</taxon>
        <taxon>Streptophyta</taxon>
        <taxon>Embryophyta</taxon>
        <taxon>Tracheophyta</taxon>
        <taxon>Spermatophyta</taxon>
        <taxon>Magnoliopsida</taxon>
        <taxon>eudicotyledons</taxon>
        <taxon>Gunneridae</taxon>
        <taxon>Pentapetalae</taxon>
        <taxon>rosids</taxon>
        <taxon>fabids</taxon>
        <taxon>Fabales</taxon>
        <taxon>Fabaceae</taxon>
        <taxon>Papilionoideae</taxon>
        <taxon>50 kb inversion clade</taxon>
        <taxon>NPAAA clade</taxon>
        <taxon>indigoferoid/millettioid clade</taxon>
        <taxon>Phaseoleae</taxon>
        <taxon>Cajanus</taxon>
    </lineage>
</organism>
<gene>
    <name evidence="2" type="ORF">KK1_026910</name>
</gene>
<feature type="domain" description="Reverse transcriptase zinc-binding" evidence="1">
    <location>
        <begin position="258"/>
        <end position="346"/>
    </location>
</feature>
<dbReference type="PANTHER" id="PTHR33116">
    <property type="entry name" value="REVERSE TRANSCRIPTASE ZINC-BINDING DOMAIN-CONTAINING PROTEIN-RELATED-RELATED"/>
    <property type="match status" value="1"/>
</dbReference>
<dbReference type="InterPro" id="IPR026960">
    <property type="entry name" value="RVT-Znf"/>
</dbReference>
<dbReference type="Gramene" id="C.cajan_25178.t">
    <property type="protein sequence ID" value="C.cajan_25178.t"/>
    <property type="gene ID" value="C.cajan_25178"/>
</dbReference>
<evidence type="ECO:0000313" key="3">
    <source>
        <dbReference type="Proteomes" id="UP000075243"/>
    </source>
</evidence>
<protein>
    <submittedName>
        <fullName evidence="2">Ribonuclease H protein At1g65750 family</fullName>
    </submittedName>
</protein>
<evidence type="ECO:0000313" key="2">
    <source>
        <dbReference type="EMBL" id="KYP51226.1"/>
    </source>
</evidence>
<evidence type="ECO:0000259" key="1">
    <source>
        <dbReference type="Pfam" id="PF13966"/>
    </source>
</evidence>
<reference evidence="2" key="1">
    <citation type="journal article" date="2012" name="Nat. Biotechnol.">
        <title>Draft genome sequence of pigeonpea (Cajanus cajan), an orphan legume crop of resource-poor farmers.</title>
        <authorList>
            <person name="Varshney R.K."/>
            <person name="Chen W."/>
            <person name="Li Y."/>
            <person name="Bharti A.K."/>
            <person name="Saxena R.K."/>
            <person name="Schlueter J.A."/>
            <person name="Donoghue M.T."/>
            <person name="Azam S."/>
            <person name="Fan G."/>
            <person name="Whaley A.M."/>
            <person name="Farmer A.D."/>
            <person name="Sheridan J."/>
            <person name="Iwata A."/>
            <person name="Tuteja R."/>
            <person name="Penmetsa R.V."/>
            <person name="Wu W."/>
            <person name="Upadhyaya H.D."/>
            <person name="Yang S.P."/>
            <person name="Shah T."/>
            <person name="Saxena K.B."/>
            <person name="Michael T."/>
            <person name="McCombie W.R."/>
            <person name="Yang B."/>
            <person name="Zhang G."/>
            <person name="Yang H."/>
            <person name="Wang J."/>
            <person name="Spillane C."/>
            <person name="Cook D.R."/>
            <person name="May G.D."/>
            <person name="Xu X."/>
            <person name="Jackson S.A."/>
        </authorList>
    </citation>
    <scope>NUCLEOTIDE SEQUENCE [LARGE SCALE GENOMIC DNA]</scope>
</reference>
<dbReference type="Pfam" id="PF13966">
    <property type="entry name" value="zf-RVT"/>
    <property type="match status" value="1"/>
</dbReference>
<dbReference type="AlphaFoldDB" id="A0A151S8S9"/>